<feature type="compositionally biased region" description="Polar residues" evidence="2">
    <location>
        <begin position="146"/>
        <end position="159"/>
    </location>
</feature>
<organism evidence="4 5">
    <name type="scientific">Lolium multiflorum</name>
    <name type="common">Italian ryegrass</name>
    <name type="synonym">Lolium perenne subsp. multiflorum</name>
    <dbReference type="NCBI Taxonomy" id="4521"/>
    <lineage>
        <taxon>Eukaryota</taxon>
        <taxon>Viridiplantae</taxon>
        <taxon>Streptophyta</taxon>
        <taxon>Embryophyta</taxon>
        <taxon>Tracheophyta</taxon>
        <taxon>Spermatophyta</taxon>
        <taxon>Magnoliopsida</taxon>
        <taxon>Liliopsida</taxon>
        <taxon>Poales</taxon>
        <taxon>Poaceae</taxon>
        <taxon>BOP clade</taxon>
        <taxon>Pooideae</taxon>
        <taxon>Poodae</taxon>
        <taxon>Poeae</taxon>
        <taxon>Poeae Chloroplast Group 2 (Poeae type)</taxon>
        <taxon>Loliodinae</taxon>
        <taxon>Loliinae</taxon>
        <taxon>Lolium</taxon>
    </lineage>
</organism>
<dbReference type="InterPro" id="IPR036875">
    <property type="entry name" value="Znf_CCHC_sf"/>
</dbReference>
<feature type="compositionally biased region" description="Basic and acidic residues" evidence="2">
    <location>
        <begin position="197"/>
        <end position="207"/>
    </location>
</feature>
<dbReference type="GO" id="GO:0008270">
    <property type="term" value="F:zinc ion binding"/>
    <property type="evidence" value="ECO:0007669"/>
    <property type="project" value="UniProtKB-KW"/>
</dbReference>
<keyword evidence="1" id="KW-0479">Metal-binding</keyword>
<feature type="compositionally biased region" description="Basic residues" evidence="2">
    <location>
        <begin position="26"/>
        <end position="39"/>
    </location>
</feature>
<dbReference type="InterPro" id="IPR001878">
    <property type="entry name" value="Znf_CCHC"/>
</dbReference>
<keyword evidence="1" id="KW-0863">Zinc-finger</keyword>
<keyword evidence="5" id="KW-1185">Reference proteome</keyword>
<proteinExistence type="predicted"/>
<sequence length="258" mass="28501">MLKSAEIEIKKEHQVLMVNKTTSFKKQGKSKGKFKKGGKKAATPPVKPKTGPKPDVECYYCKEKGHWKRNCSKYLADLKSGLVKKKKEDLPDSRKAVENKWIFKRKTDADGHSDMFCLNPGTRDAEGNWSFGPGLRALDDKKKSNCAENSSREQFASQSSKRDTTFSSFAAAESGPEATTQLKGNDGRKCKGGGVLKEYRKVIKPPEQEDANGKQLVVYDPKLGAHEQDGNGTSAKKSKTPTNSQNSPKAAMQRCPSR</sequence>
<evidence type="ECO:0000313" key="4">
    <source>
        <dbReference type="EMBL" id="KAK1612965.1"/>
    </source>
</evidence>
<feature type="region of interest" description="Disordered" evidence="2">
    <location>
        <begin position="140"/>
        <end position="258"/>
    </location>
</feature>
<dbReference type="Proteomes" id="UP001231189">
    <property type="component" value="Unassembled WGS sequence"/>
</dbReference>
<dbReference type="Gene3D" id="4.10.60.10">
    <property type="entry name" value="Zinc finger, CCHC-type"/>
    <property type="match status" value="1"/>
</dbReference>
<evidence type="ECO:0000256" key="2">
    <source>
        <dbReference type="SAM" id="MobiDB-lite"/>
    </source>
</evidence>
<feature type="region of interest" description="Disordered" evidence="2">
    <location>
        <begin position="21"/>
        <end position="52"/>
    </location>
</feature>
<name>A0AAD8VQ58_LOLMU</name>
<feature type="compositionally biased region" description="Polar residues" evidence="2">
    <location>
        <begin position="230"/>
        <end position="248"/>
    </location>
</feature>
<dbReference type="AlphaFoldDB" id="A0AAD8VQ58"/>
<dbReference type="EMBL" id="JAUUTY010000007">
    <property type="protein sequence ID" value="KAK1612965.1"/>
    <property type="molecule type" value="Genomic_DNA"/>
</dbReference>
<evidence type="ECO:0000313" key="5">
    <source>
        <dbReference type="Proteomes" id="UP001231189"/>
    </source>
</evidence>
<evidence type="ECO:0000256" key="1">
    <source>
        <dbReference type="PROSITE-ProRule" id="PRU00047"/>
    </source>
</evidence>
<accession>A0AAD8VQ58</accession>
<keyword evidence="1" id="KW-0862">Zinc</keyword>
<dbReference type="SUPFAM" id="SSF57756">
    <property type="entry name" value="Retrovirus zinc finger-like domains"/>
    <property type="match status" value="1"/>
</dbReference>
<dbReference type="Pfam" id="PF00098">
    <property type="entry name" value="zf-CCHC"/>
    <property type="match status" value="1"/>
</dbReference>
<dbReference type="SMART" id="SM00343">
    <property type="entry name" value="ZnF_C2HC"/>
    <property type="match status" value="1"/>
</dbReference>
<feature type="domain" description="CCHC-type" evidence="3">
    <location>
        <begin position="58"/>
        <end position="73"/>
    </location>
</feature>
<gene>
    <name evidence="4" type="ORF">QYE76_036638</name>
</gene>
<dbReference type="PROSITE" id="PS50158">
    <property type="entry name" value="ZF_CCHC"/>
    <property type="match status" value="1"/>
</dbReference>
<evidence type="ECO:0000259" key="3">
    <source>
        <dbReference type="PROSITE" id="PS50158"/>
    </source>
</evidence>
<reference evidence="4" key="1">
    <citation type="submission" date="2023-07" db="EMBL/GenBank/DDBJ databases">
        <title>A chromosome-level genome assembly of Lolium multiflorum.</title>
        <authorList>
            <person name="Chen Y."/>
            <person name="Copetti D."/>
            <person name="Kolliker R."/>
            <person name="Studer B."/>
        </authorList>
    </citation>
    <scope>NUCLEOTIDE SEQUENCE</scope>
    <source>
        <strain evidence="4">02402/16</strain>
        <tissue evidence="4">Leaf</tissue>
    </source>
</reference>
<dbReference type="GO" id="GO:0003676">
    <property type="term" value="F:nucleic acid binding"/>
    <property type="evidence" value="ECO:0007669"/>
    <property type="project" value="InterPro"/>
</dbReference>
<protein>
    <recommendedName>
        <fullName evidence="3">CCHC-type domain-containing protein</fullName>
    </recommendedName>
</protein>
<comment type="caution">
    <text evidence="4">The sequence shown here is derived from an EMBL/GenBank/DDBJ whole genome shotgun (WGS) entry which is preliminary data.</text>
</comment>